<feature type="domain" description="Carboxymuconolactone decarboxylase-like" evidence="1">
    <location>
        <begin position="15"/>
        <end position="95"/>
    </location>
</feature>
<evidence type="ECO:0000313" key="3">
    <source>
        <dbReference type="Proteomes" id="UP000596827"/>
    </source>
</evidence>
<protein>
    <submittedName>
        <fullName evidence="2">Carboxymuconolactone decarboxylase family protein</fullName>
    </submittedName>
</protein>
<dbReference type="InterPro" id="IPR004675">
    <property type="entry name" value="AhpD_core"/>
</dbReference>
<dbReference type="SUPFAM" id="SSF69118">
    <property type="entry name" value="AhpD-like"/>
    <property type="match status" value="1"/>
</dbReference>
<dbReference type="AlphaFoldDB" id="A0A923S280"/>
<dbReference type="GO" id="GO:0051920">
    <property type="term" value="F:peroxiredoxin activity"/>
    <property type="evidence" value="ECO:0007669"/>
    <property type="project" value="InterPro"/>
</dbReference>
<evidence type="ECO:0000313" key="2">
    <source>
        <dbReference type="EMBL" id="MBC5765051.1"/>
    </source>
</evidence>
<accession>A0A923S280</accession>
<dbReference type="RefSeq" id="WP_187081503.1">
    <property type="nucleotide sequence ID" value="NZ_JACORU010000003.1"/>
</dbReference>
<comment type="caution">
    <text evidence="2">The sequence shown here is derived from an EMBL/GenBank/DDBJ whole genome shotgun (WGS) entry which is preliminary data.</text>
</comment>
<dbReference type="NCBIfam" id="TIGR00778">
    <property type="entry name" value="ahpD_dom"/>
    <property type="match status" value="1"/>
</dbReference>
<reference evidence="2" key="1">
    <citation type="submission" date="2020-08" db="EMBL/GenBank/DDBJ databases">
        <title>Ramlibacter sp. GTP1 16S ribosomal RNA gene genome sequencing and assembly.</title>
        <authorList>
            <person name="Kang M."/>
        </authorList>
    </citation>
    <scope>NUCLEOTIDE SEQUENCE</scope>
    <source>
        <strain evidence="2">GTP1</strain>
    </source>
</reference>
<keyword evidence="3" id="KW-1185">Reference proteome</keyword>
<sequence>MSHEARLNYHALDPKSAKHLAQLSHAAGSGLDRRLHELVNLRISQINGCAFCIDMHWAELLRQGVDPRHVNAVAGWREAHRFFSGADRAALAWAESVNAVPHRSPGDEEFAAVKRHFSDAQIASLTFAVGAIRAWNMLNASFHMPVPEVPYSAG</sequence>
<name>A0A923S280_9BURK</name>
<dbReference type="PANTHER" id="PTHR34846">
    <property type="entry name" value="4-CARBOXYMUCONOLACTONE DECARBOXYLASE FAMILY PROTEIN (AFU_ORTHOLOGUE AFUA_6G11590)"/>
    <property type="match status" value="1"/>
</dbReference>
<gene>
    <name evidence="2" type="ORF">H8R02_11350</name>
</gene>
<dbReference type="Proteomes" id="UP000596827">
    <property type="component" value="Unassembled WGS sequence"/>
</dbReference>
<dbReference type="Pfam" id="PF02627">
    <property type="entry name" value="CMD"/>
    <property type="match status" value="1"/>
</dbReference>
<dbReference type="Gene3D" id="1.20.1290.10">
    <property type="entry name" value="AhpD-like"/>
    <property type="match status" value="1"/>
</dbReference>
<organism evidence="2 3">
    <name type="scientific">Ramlibacter albus</name>
    <dbReference type="NCBI Taxonomy" id="2079448"/>
    <lineage>
        <taxon>Bacteria</taxon>
        <taxon>Pseudomonadati</taxon>
        <taxon>Pseudomonadota</taxon>
        <taxon>Betaproteobacteria</taxon>
        <taxon>Burkholderiales</taxon>
        <taxon>Comamonadaceae</taxon>
        <taxon>Ramlibacter</taxon>
    </lineage>
</organism>
<dbReference type="InterPro" id="IPR029032">
    <property type="entry name" value="AhpD-like"/>
</dbReference>
<dbReference type="PANTHER" id="PTHR34846:SF10">
    <property type="entry name" value="CYTOPLASMIC PROTEIN"/>
    <property type="match status" value="1"/>
</dbReference>
<dbReference type="EMBL" id="JACORU010000003">
    <property type="protein sequence ID" value="MBC5765051.1"/>
    <property type="molecule type" value="Genomic_DNA"/>
</dbReference>
<proteinExistence type="predicted"/>
<evidence type="ECO:0000259" key="1">
    <source>
        <dbReference type="Pfam" id="PF02627"/>
    </source>
</evidence>
<dbReference type="InterPro" id="IPR003779">
    <property type="entry name" value="CMD-like"/>
</dbReference>